<evidence type="ECO:0000313" key="2">
    <source>
        <dbReference type="Proteomes" id="UP000484015"/>
    </source>
</evidence>
<dbReference type="RefSeq" id="WP_155441275.1">
    <property type="nucleotide sequence ID" value="NZ_WNLA01000019.1"/>
</dbReference>
<reference evidence="1 2" key="1">
    <citation type="submission" date="2019-11" db="EMBL/GenBank/DDBJ databases">
        <title>Type strains purchased from KCTC, JCM and DSMZ.</title>
        <authorList>
            <person name="Lu H."/>
        </authorList>
    </citation>
    <scope>NUCLEOTIDE SEQUENCE [LARGE SCALE GENOMIC DNA]</scope>
    <source>
        <strain evidence="1 2">KCTC 42409</strain>
    </source>
</reference>
<comment type="caution">
    <text evidence="1">The sequence shown here is derived from an EMBL/GenBank/DDBJ whole genome shotgun (WGS) entry which is preliminary data.</text>
</comment>
<organism evidence="1 2">
    <name type="scientific">Pseudoduganella ginsengisoli</name>
    <dbReference type="NCBI Taxonomy" id="1462440"/>
    <lineage>
        <taxon>Bacteria</taxon>
        <taxon>Pseudomonadati</taxon>
        <taxon>Pseudomonadota</taxon>
        <taxon>Betaproteobacteria</taxon>
        <taxon>Burkholderiales</taxon>
        <taxon>Oxalobacteraceae</taxon>
        <taxon>Telluria group</taxon>
        <taxon>Pseudoduganella</taxon>
    </lineage>
</organism>
<accession>A0A6L6Q591</accession>
<keyword evidence="2" id="KW-1185">Reference proteome</keyword>
<dbReference type="OrthoDB" id="7471151at2"/>
<evidence type="ECO:0000313" key="1">
    <source>
        <dbReference type="EMBL" id="MTW04917.1"/>
    </source>
</evidence>
<dbReference type="Proteomes" id="UP000484015">
    <property type="component" value="Unassembled WGS sequence"/>
</dbReference>
<sequence length="131" mass="14495">MRSKKYNFRGRQVYIMDLVGELPLSLGKEFVVLLPACNDDELLSSKILAPGLLDKGCAEFCCVGALAEELHDRIDEFIEDQEKFDVVTTYHHEIVEACEYFLFAAAGAQLPLIAMVADHVEIESCLGGLIG</sequence>
<protein>
    <submittedName>
        <fullName evidence="1">Uncharacterized protein</fullName>
    </submittedName>
</protein>
<proteinExistence type="predicted"/>
<dbReference type="EMBL" id="WNLA01000019">
    <property type="protein sequence ID" value="MTW04917.1"/>
    <property type="molecule type" value="Genomic_DNA"/>
</dbReference>
<name>A0A6L6Q591_9BURK</name>
<gene>
    <name evidence="1" type="ORF">GM668_22840</name>
</gene>
<dbReference type="AlphaFoldDB" id="A0A6L6Q591"/>